<organism evidence="1 2">
    <name type="scientific">Oceanithermus profundus (strain DSM 14977 / NBRC 100410 / VKM B-2274 / 506)</name>
    <dbReference type="NCBI Taxonomy" id="670487"/>
    <lineage>
        <taxon>Bacteria</taxon>
        <taxon>Thermotogati</taxon>
        <taxon>Deinococcota</taxon>
        <taxon>Deinococci</taxon>
        <taxon>Thermales</taxon>
        <taxon>Thermaceae</taxon>
        <taxon>Oceanithermus</taxon>
    </lineage>
</organism>
<sequence length="98" mass="10883">MKPNEDELKTAARAYAATLDKNGVIQTARALSDRFCTHEVRSRLDSAIFLVNGPFFGVPQTEAARSLISRALYYATKYALCAREREEALTVLKPHLPG</sequence>
<dbReference type="HOGENOM" id="CLU_2330984_0_0_0"/>
<name>E4UAS1_OCEP5</name>
<reference evidence="1 2" key="2">
    <citation type="journal article" date="2011" name="Stand. Genomic Sci.">
        <title>Complete genome sequence of Oceanithermus profundus type strain (506).</title>
        <authorList>
            <person name="Pati A."/>
            <person name="Zhang X."/>
            <person name="Lapidus A."/>
            <person name="Nolan M."/>
            <person name="Lucas S."/>
            <person name="Del Rio T.G."/>
            <person name="Tice H."/>
            <person name="Cheng J.F."/>
            <person name="Tapia R."/>
            <person name="Han C."/>
            <person name="Goodwin L."/>
            <person name="Pitluck S."/>
            <person name="Liolios K."/>
            <person name="Pagani I."/>
            <person name="Ivanova N."/>
            <person name="Mavromatis K."/>
            <person name="Chen A."/>
            <person name="Palaniappan K."/>
            <person name="Hauser L."/>
            <person name="Jeffries C.D."/>
            <person name="Brambilla E.M."/>
            <person name="Rohl A."/>
            <person name="Mwirichia R."/>
            <person name="Rohde M."/>
            <person name="Tindall B.J."/>
            <person name="Sikorski J."/>
            <person name="Wirth R."/>
            <person name="Goker M."/>
            <person name="Woyke T."/>
            <person name="Detter J.C."/>
            <person name="Bristow J."/>
            <person name="Eisen J.A."/>
            <person name="Markowitz V."/>
            <person name="Hugenholtz P."/>
            <person name="Kyrpides N.C."/>
            <person name="Klenk H.P."/>
            <person name="Land M."/>
        </authorList>
    </citation>
    <scope>NUCLEOTIDE SEQUENCE [LARGE SCALE GENOMIC DNA]</scope>
    <source>
        <strain evidence="2">DSM 14977 / NBRC 100410 / VKM B-2274 / 506</strain>
        <plasmid evidence="2">Plasmid pOCEPR01</plasmid>
    </source>
</reference>
<keyword evidence="1" id="KW-0614">Plasmid</keyword>
<reference evidence="2" key="1">
    <citation type="submission" date="2010-11" db="EMBL/GenBank/DDBJ databases">
        <title>The complete sequence of plasmid of Oceanithermus profundus DSM 14977.</title>
        <authorList>
            <consortium name="US DOE Joint Genome Institute (JGI-PGF)"/>
            <person name="Lucas S."/>
            <person name="Copeland A."/>
            <person name="Lapidus A."/>
            <person name="Bruce D."/>
            <person name="Goodwin L."/>
            <person name="Pitluck S."/>
            <person name="Kyrpides N."/>
            <person name="Mavromatis K."/>
            <person name="Pagani I."/>
            <person name="Ivanova N."/>
            <person name="Zhang X."/>
            <person name="Brettin T."/>
            <person name="Detter J.C."/>
            <person name="Tapia R."/>
            <person name="Han C."/>
            <person name="Land M."/>
            <person name="Hauser L."/>
            <person name="Markowitz V."/>
            <person name="Cheng J.-F."/>
            <person name="Hugenholtz P."/>
            <person name="Woyke T."/>
            <person name="Wu D."/>
            <person name="Tindall B."/>
            <person name="Faehnrich R."/>
            <person name="Brambilla E."/>
            <person name="Klenk H.-P."/>
            <person name="Eisen J.A."/>
        </authorList>
    </citation>
    <scope>NUCLEOTIDE SEQUENCE [LARGE SCALE GENOMIC DNA]</scope>
    <source>
        <strain evidence="2">DSM 14977 / NBRC 100410 / VKM B-2274 / 506</strain>
        <plasmid evidence="2">Plasmid pOCEPR01</plasmid>
    </source>
</reference>
<evidence type="ECO:0000313" key="2">
    <source>
        <dbReference type="Proteomes" id="UP000008722"/>
    </source>
</evidence>
<protein>
    <submittedName>
        <fullName evidence="1">Outer membrane ferripyoverdine receptor</fullName>
    </submittedName>
</protein>
<gene>
    <name evidence="1" type="ordered locus">Ocepr_2258</name>
</gene>
<keyword evidence="2" id="KW-1185">Reference proteome</keyword>
<dbReference type="EMBL" id="CP002362">
    <property type="protein sequence ID" value="ADR37706.1"/>
    <property type="molecule type" value="Genomic_DNA"/>
</dbReference>
<geneLocation type="plasmid" evidence="1 2">
    <name>pOCEPR01</name>
</geneLocation>
<dbReference type="Proteomes" id="UP000008722">
    <property type="component" value="Plasmid pOCEPR01"/>
</dbReference>
<dbReference type="RefSeq" id="WP_013449686.1">
    <property type="nucleotide sequence ID" value="NC_014753.1"/>
</dbReference>
<dbReference type="AlphaFoldDB" id="E4UAS1"/>
<dbReference type="KEGG" id="opr:Ocepr_2258"/>
<keyword evidence="1" id="KW-0675">Receptor</keyword>
<accession>E4UAS1</accession>
<proteinExistence type="predicted"/>
<evidence type="ECO:0000313" key="1">
    <source>
        <dbReference type="EMBL" id="ADR37706.1"/>
    </source>
</evidence>